<proteinExistence type="predicted"/>
<evidence type="ECO:0000313" key="1">
    <source>
        <dbReference type="EMBL" id="GAI74336.1"/>
    </source>
</evidence>
<dbReference type="InterPro" id="IPR010985">
    <property type="entry name" value="Ribbon_hlx_hlx"/>
</dbReference>
<feature type="non-terminal residue" evidence="1">
    <location>
        <position position="1"/>
    </location>
</feature>
<accession>X1S5B6</accession>
<gene>
    <name evidence="1" type="ORF">S12H4_25446</name>
</gene>
<dbReference type="EMBL" id="BARW01014280">
    <property type="protein sequence ID" value="GAI74336.1"/>
    <property type="molecule type" value="Genomic_DNA"/>
</dbReference>
<comment type="caution">
    <text evidence="1">The sequence shown here is derived from an EMBL/GenBank/DDBJ whole genome shotgun (WGS) entry which is preliminary data.</text>
</comment>
<reference evidence="1" key="1">
    <citation type="journal article" date="2014" name="Front. Microbiol.">
        <title>High frequency of phylogenetically diverse reductive dehalogenase-homologous genes in deep subseafloor sedimentary metagenomes.</title>
        <authorList>
            <person name="Kawai M."/>
            <person name="Futagami T."/>
            <person name="Toyoda A."/>
            <person name="Takaki Y."/>
            <person name="Nishi S."/>
            <person name="Hori S."/>
            <person name="Arai W."/>
            <person name="Tsubouchi T."/>
            <person name="Morono Y."/>
            <person name="Uchiyama I."/>
            <person name="Ito T."/>
            <person name="Fujiyama A."/>
            <person name="Inagaki F."/>
            <person name="Takami H."/>
        </authorList>
    </citation>
    <scope>NUCLEOTIDE SEQUENCE</scope>
    <source>
        <strain evidence="1">Expedition CK06-06</strain>
    </source>
</reference>
<protein>
    <submittedName>
        <fullName evidence="1">Uncharacterized protein</fullName>
    </submittedName>
</protein>
<dbReference type="GO" id="GO:0006355">
    <property type="term" value="P:regulation of DNA-templated transcription"/>
    <property type="evidence" value="ECO:0007669"/>
    <property type="project" value="InterPro"/>
</dbReference>
<dbReference type="AlphaFoldDB" id="X1S5B6"/>
<sequence length="55" mass="6476">ELTKMAQKKRNSVTLTDLFNENLDILIRSGFYIDKPEAIRDALRDLFEKYGLKPF</sequence>
<name>X1S5B6_9ZZZZ</name>
<dbReference type="SUPFAM" id="SSF47598">
    <property type="entry name" value="Ribbon-helix-helix"/>
    <property type="match status" value="1"/>
</dbReference>
<organism evidence="1">
    <name type="scientific">marine sediment metagenome</name>
    <dbReference type="NCBI Taxonomy" id="412755"/>
    <lineage>
        <taxon>unclassified sequences</taxon>
        <taxon>metagenomes</taxon>
        <taxon>ecological metagenomes</taxon>
    </lineage>
</organism>
<feature type="non-terminal residue" evidence="1">
    <location>
        <position position="55"/>
    </location>
</feature>